<sequence length="62" mass="7019">MLSLDDSSPEVSILGPQDNESSIKIHGIGSFCCAVESEFFFLKNLFEIAFHSLSYFKLRLLF</sequence>
<protein>
    <submittedName>
        <fullName evidence="1">Uncharacterized protein</fullName>
    </submittedName>
</protein>
<organism evidence="1">
    <name type="scientific">bioreactor metagenome</name>
    <dbReference type="NCBI Taxonomy" id="1076179"/>
    <lineage>
        <taxon>unclassified sequences</taxon>
        <taxon>metagenomes</taxon>
        <taxon>ecological metagenomes</taxon>
    </lineage>
</organism>
<name>A0A645G2L0_9ZZZZ</name>
<gene>
    <name evidence="1" type="ORF">SDC9_167517</name>
</gene>
<dbReference type="AlphaFoldDB" id="A0A645G2L0"/>
<proteinExistence type="predicted"/>
<evidence type="ECO:0000313" key="1">
    <source>
        <dbReference type="EMBL" id="MPN20140.1"/>
    </source>
</evidence>
<reference evidence="1" key="1">
    <citation type="submission" date="2019-08" db="EMBL/GenBank/DDBJ databases">
        <authorList>
            <person name="Kucharzyk K."/>
            <person name="Murdoch R.W."/>
            <person name="Higgins S."/>
            <person name="Loffler F."/>
        </authorList>
    </citation>
    <scope>NUCLEOTIDE SEQUENCE</scope>
</reference>
<dbReference type="EMBL" id="VSSQ01067820">
    <property type="protein sequence ID" value="MPN20140.1"/>
    <property type="molecule type" value="Genomic_DNA"/>
</dbReference>
<comment type="caution">
    <text evidence="1">The sequence shown here is derived from an EMBL/GenBank/DDBJ whole genome shotgun (WGS) entry which is preliminary data.</text>
</comment>
<accession>A0A645G2L0</accession>